<reference evidence="2" key="2">
    <citation type="submission" date="2015-01" db="EMBL/GenBank/DDBJ databases">
        <title>Evolutionary Origins and Diversification of the Mycorrhizal Mutualists.</title>
        <authorList>
            <consortium name="DOE Joint Genome Institute"/>
            <consortium name="Mycorrhizal Genomics Consortium"/>
            <person name="Kohler A."/>
            <person name="Kuo A."/>
            <person name="Nagy L.G."/>
            <person name="Floudas D."/>
            <person name="Copeland A."/>
            <person name="Barry K.W."/>
            <person name="Cichocki N."/>
            <person name="Veneault-Fourrey C."/>
            <person name="LaButti K."/>
            <person name="Lindquist E.A."/>
            <person name="Lipzen A."/>
            <person name="Lundell T."/>
            <person name="Morin E."/>
            <person name="Murat C."/>
            <person name="Riley R."/>
            <person name="Ohm R."/>
            <person name="Sun H."/>
            <person name="Tunlid A."/>
            <person name="Henrissat B."/>
            <person name="Grigoriev I.V."/>
            <person name="Hibbett D.S."/>
            <person name="Martin F."/>
        </authorList>
    </citation>
    <scope>NUCLEOTIDE SEQUENCE [LARGE SCALE GENOMIC DNA]</scope>
    <source>
        <strain evidence="2">LaAM-08-1</strain>
    </source>
</reference>
<feature type="non-terminal residue" evidence="1">
    <location>
        <position position="1"/>
    </location>
</feature>
<proteinExistence type="predicted"/>
<organism evidence="1 2">
    <name type="scientific">Laccaria amethystina LaAM-08-1</name>
    <dbReference type="NCBI Taxonomy" id="1095629"/>
    <lineage>
        <taxon>Eukaryota</taxon>
        <taxon>Fungi</taxon>
        <taxon>Dikarya</taxon>
        <taxon>Basidiomycota</taxon>
        <taxon>Agaricomycotina</taxon>
        <taxon>Agaricomycetes</taxon>
        <taxon>Agaricomycetidae</taxon>
        <taxon>Agaricales</taxon>
        <taxon>Agaricineae</taxon>
        <taxon>Hydnangiaceae</taxon>
        <taxon>Laccaria</taxon>
    </lineage>
</organism>
<evidence type="ECO:0000313" key="2">
    <source>
        <dbReference type="Proteomes" id="UP000054477"/>
    </source>
</evidence>
<sequence>LAVGMFFTNGVIQMAAGLKCNSGCAACWLDNNSDGVDTKFICTGDNGVHCGDACPTGYNGIHCAKIERCL</sequence>
<dbReference type="Proteomes" id="UP000054477">
    <property type="component" value="Unassembled WGS sequence"/>
</dbReference>
<dbReference type="HOGENOM" id="CLU_203568_0_0_1"/>
<accession>A0A0C9X848</accession>
<dbReference type="OrthoDB" id="3036279at2759"/>
<evidence type="ECO:0000313" key="1">
    <source>
        <dbReference type="EMBL" id="KIJ93806.1"/>
    </source>
</evidence>
<name>A0A0C9X848_9AGAR</name>
<gene>
    <name evidence="1" type="ORF">K443DRAFT_40570</name>
</gene>
<reference evidence="1 2" key="1">
    <citation type="submission" date="2014-04" db="EMBL/GenBank/DDBJ databases">
        <authorList>
            <consortium name="DOE Joint Genome Institute"/>
            <person name="Kuo A."/>
            <person name="Kohler A."/>
            <person name="Nagy L.G."/>
            <person name="Floudas D."/>
            <person name="Copeland A."/>
            <person name="Barry K.W."/>
            <person name="Cichocki N."/>
            <person name="Veneault-Fourrey C."/>
            <person name="LaButti K."/>
            <person name="Lindquist E.A."/>
            <person name="Lipzen A."/>
            <person name="Lundell T."/>
            <person name="Morin E."/>
            <person name="Murat C."/>
            <person name="Sun H."/>
            <person name="Tunlid A."/>
            <person name="Henrissat B."/>
            <person name="Grigoriev I.V."/>
            <person name="Hibbett D.S."/>
            <person name="Martin F."/>
            <person name="Nordberg H.P."/>
            <person name="Cantor M.N."/>
            <person name="Hua S.X."/>
        </authorList>
    </citation>
    <scope>NUCLEOTIDE SEQUENCE [LARGE SCALE GENOMIC DNA]</scope>
    <source>
        <strain evidence="1 2">LaAM-08-1</strain>
    </source>
</reference>
<dbReference type="EMBL" id="KN838823">
    <property type="protein sequence ID" value="KIJ93806.1"/>
    <property type="molecule type" value="Genomic_DNA"/>
</dbReference>
<protein>
    <submittedName>
        <fullName evidence="1">Uncharacterized protein</fullName>
    </submittedName>
</protein>
<dbReference type="AlphaFoldDB" id="A0A0C9X848"/>
<feature type="non-terminal residue" evidence="1">
    <location>
        <position position="70"/>
    </location>
</feature>
<keyword evidence="2" id="KW-1185">Reference proteome</keyword>